<feature type="region of interest" description="Disordered" evidence="1">
    <location>
        <begin position="169"/>
        <end position="215"/>
    </location>
</feature>
<evidence type="ECO:0000256" key="1">
    <source>
        <dbReference type="SAM" id="MobiDB-lite"/>
    </source>
</evidence>
<keyword evidence="3" id="KW-1185">Reference proteome</keyword>
<dbReference type="Gramene" id="OPUNC06G13500.1">
    <property type="protein sequence ID" value="OPUNC06G13500.1"/>
    <property type="gene ID" value="OPUNC06G13500"/>
</dbReference>
<accession>A0A0E0LBI9</accession>
<dbReference type="HOGENOM" id="CLU_1285096_0_0_1"/>
<organism evidence="2">
    <name type="scientific">Oryza punctata</name>
    <name type="common">Red rice</name>
    <dbReference type="NCBI Taxonomy" id="4537"/>
    <lineage>
        <taxon>Eukaryota</taxon>
        <taxon>Viridiplantae</taxon>
        <taxon>Streptophyta</taxon>
        <taxon>Embryophyta</taxon>
        <taxon>Tracheophyta</taxon>
        <taxon>Spermatophyta</taxon>
        <taxon>Magnoliopsida</taxon>
        <taxon>Liliopsida</taxon>
        <taxon>Poales</taxon>
        <taxon>Poaceae</taxon>
        <taxon>BOP clade</taxon>
        <taxon>Oryzoideae</taxon>
        <taxon>Oryzeae</taxon>
        <taxon>Oryzinae</taxon>
        <taxon>Oryza</taxon>
    </lineage>
</organism>
<dbReference type="AlphaFoldDB" id="A0A0E0LBI9"/>
<dbReference type="Proteomes" id="UP000026962">
    <property type="component" value="Chromosome 6"/>
</dbReference>
<reference evidence="2" key="1">
    <citation type="submission" date="2015-04" db="UniProtKB">
        <authorList>
            <consortium name="EnsemblPlants"/>
        </authorList>
    </citation>
    <scope>IDENTIFICATION</scope>
</reference>
<sequence length="215" mass="23483">MIFMPCSFSGEMEVQIGIGNSLGGNRRKKIVGLWFLGTNKFPKLKENLRLINHQCFKRLIFPGASSSSSKVHQPGILPISIATVIPGTFKPPLKINEGSSSILKCLPSSVPAGPPPISINNLAVQLVNSNMGLCTLFFSPFHVATSCKSTPRCWASFKYEHLNRPCWSKSKGPAHWRQKTQESSDNGKNIVVKTSTPSPSLFSPPILPSLRNTVP</sequence>
<dbReference type="EnsemblPlants" id="OPUNC06G13500.1">
    <property type="protein sequence ID" value="OPUNC06G13500.1"/>
    <property type="gene ID" value="OPUNC06G13500"/>
</dbReference>
<reference evidence="2" key="2">
    <citation type="submission" date="2018-05" db="EMBL/GenBank/DDBJ databases">
        <title>OpunRS2 (Oryza punctata Reference Sequence Version 2).</title>
        <authorList>
            <person name="Zhang J."/>
            <person name="Kudrna D."/>
            <person name="Lee S."/>
            <person name="Talag J."/>
            <person name="Welchert J."/>
            <person name="Wing R.A."/>
        </authorList>
    </citation>
    <scope>NUCLEOTIDE SEQUENCE [LARGE SCALE GENOMIC DNA]</scope>
</reference>
<protein>
    <submittedName>
        <fullName evidence="2">Uncharacterized protein</fullName>
    </submittedName>
</protein>
<evidence type="ECO:0000313" key="2">
    <source>
        <dbReference type="EnsemblPlants" id="OPUNC06G13500.1"/>
    </source>
</evidence>
<proteinExistence type="predicted"/>
<feature type="compositionally biased region" description="Low complexity" evidence="1">
    <location>
        <begin position="195"/>
        <end position="215"/>
    </location>
</feature>
<name>A0A0E0LBI9_ORYPU</name>
<evidence type="ECO:0000313" key="3">
    <source>
        <dbReference type="Proteomes" id="UP000026962"/>
    </source>
</evidence>